<proteinExistence type="predicted"/>
<evidence type="ECO:0000256" key="1">
    <source>
        <dbReference type="SAM" id="Phobius"/>
    </source>
</evidence>
<evidence type="ECO:0000313" key="3">
    <source>
        <dbReference type="Proteomes" id="UP000277094"/>
    </source>
</evidence>
<dbReference type="EMBL" id="RJSG01000002">
    <property type="protein sequence ID" value="RNL80274.1"/>
    <property type="molecule type" value="Genomic_DNA"/>
</dbReference>
<keyword evidence="1" id="KW-0472">Membrane</keyword>
<name>A0A3N0DXC4_9ACTN</name>
<feature type="transmembrane region" description="Helical" evidence="1">
    <location>
        <begin position="12"/>
        <end position="35"/>
    </location>
</feature>
<feature type="transmembrane region" description="Helical" evidence="1">
    <location>
        <begin position="120"/>
        <end position="144"/>
    </location>
</feature>
<dbReference type="AlphaFoldDB" id="A0A3N0DXC4"/>
<comment type="caution">
    <text evidence="2">The sequence shown here is derived from an EMBL/GenBank/DDBJ whole genome shotgun (WGS) entry which is preliminary data.</text>
</comment>
<sequence length="238" mass="26548">MRSFRPARLVEASLYLVALLCAFWSTLWILGYTGFQRIGYADLPRWLDPISLDGSNSQWVTNPTVLVRVDPSRFDALLASYRDLNGGFPDSRGGTPPHWAELLPGSSVVQLWDFTFLQKLSFIGIQLAGYAGVAFIAITLARLVADSRGESPFVLRNVNRLRRIGVVVLIGAPLLSLGHWFVERWLVESSSMGDTVSVYPYHWSSLPWWTMLVGAAVLVLADVWHRGVRMADDVEGLV</sequence>
<organism evidence="2 3">
    <name type="scientific">Nocardioides marmorisolisilvae</name>
    <dbReference type="NCBI Taxonomy" id="1542737"/>
    <lineage>
        <taxon>Bacteria</taxon>
        <taxon>Bacillati</taxon>
        <taxon>Actinomycetota</taxon>
        <taxon>Actinomycetes</taxon>
        <taxon>Propionibacteriales</taxon>
        <taxon>Nocardioidaceae</taxon>
        <taxon>Nocardioides</taxon>
    </lineage>
</organism>
<keyword evidence="1" id="KW-1133">Transmembrane helix</keyword>
<feature type="transmembrane region" description="Helical" evidence="1">
    <location>
        <begin position="164"/>
        <end position="182"/>
    </location>
</feature>
<keyword evidence="3" id="KW-1185">Reference proteome</keyword>
<dbReference type="RefSeq" id="WP_123234775.1">
    <property type="nucleotide sequence ID" value="NZ_RJSG01000002.1"/>
</dbReference>
<dbReference type="Proteomes" id="UP000277094">
    <property type="component" value="Unassembled WGS sequence"/>
</dbReference>
<feature type="transmembrane region" description="Helical" evidence="1">
    <location>
        <begin position="206"/>
        <end position="224"/>
    </location>
</feature>
<protein>
    <recommendedName>
        <fullName evidence="4">DUF2975 domain-containing protein</fullName>
    </recommendedName>
</protein>
<accession>A0A3N0DXC4</accession>
<reference evidence="2 3" key="1">
    <citation type="submission" date="2018-11" db="EMBL/GenBank/DDBJ databases">
        <authorList>
            <person name="Li F."/>
        </authorList>
    </citation>
    <scope>NUCLEOTIDE SEQUENCE [LARGE SCALE GENOMIC DNA]</scope>
    <source>
        <strain evidence="2 3">KIS18-7</strain>
    </source>
</reference>
<evidence type="ECO:0008006" key="4">
    <source>
        <dbReference type="Google" id="ProtNLM"/>
    </source>
</evidence>
<gene>
    <name evidence="2" type="ORF">EFL95_15390</name>
</gene>
<evidence type="ECO:0000313" key="2">
    <source>
        <dbReference type="EMBL" id="RNL80274.1"/>
    </source>
</evidence>
<keyword evidence="1" id="KW-0812">Transmembrane</keyword>